<dbReference type="Proteomes" id="UP000178534">
    <property type="component" value="Unassembled WGS sequence"/>
</dbReference>
<accession>A0A1G2DEX9</accession>
<dbReference type="AlphaFoldDB" id="A0A1G2DEX9"/>
<comment type="caution">
    <text evidence="1">The sequence shown here is derived from an EMBL/GenBank/DDBJ whole genome shotgun (WGS) entry which is preliminary data.</text>
</comment>
<evidence type="ECO:0000313" key="2">
    <source>
        <dbReference type="Proteomes" id="UP000178534"/>
    </source>
</evidence>
<protein>
    <submittedName>
        <fullName evidence="1">Uncharacterized protein</fullName>
    </submittedName>
</protein>
<proteinExistence type="predicted"/>
<gene>
    <name evidence="1" type="ORF">A2942_02540</name>
</gene>
<evidence type="ECO:0000313" key="1">
    <source>
        <dbReference type="EMBL" id="OGZ12126.1"/>
    </source>
</evidence>
<dbReference type="STRING" id="1798665.A2942_02540"/>
<organism evidence="1 2">
    <name type="scientific">Candidatus Lloydbacteria bacterium RIFCSPLOWO2_01_FULL_50_20</name>
    <dbReference type="NCBI Taxonomy" id="1798665"/>
    <lineage>
        <taxon>Bacteria</taxon>
        <taxon>Candidatus Lloydiibacteriota</taxon>
    </lineage>
</organism>
<sequence length="79" mass="9150">MEKLPEAVEEELQLVSELTKEDDVKKAEDWLRASLESCVSVDDLNEFVKKLKDRVGRTNRAPHTIADDIVNEYYERLAD</sequence>
<reference evidence="1 2" key="1">
    <citation type="journal article" date="2016" name="Nat. Commun.">
        <title>Thousands of microbial genomes shed light on interconnected biogeochemical processes in an aquifer system.</title>
        <authorList>
            <person name="Anantharaman K."/>
            <person name="Brown C.T."/>
            <person name="Hug L.A."/>
            <person name="Sharon I."/>
            <person name="Castelle C.J."/>
            <person name="Probst A.J."/>
            <person name="Thomas B.C."/>
            <person name="Singh A."/>
            <person name="Wilkins M.J."/>
            <person name="Karaoz U."/>
            <person name="Brodie E.L."/>
            <person name="Williams K.H."/>
            <person name="Hubbard S.S."/>
            <person name="Banfield J.F."/>
        </authorList>
    </citation>
    <scope>NUCLEOTIDE SEQUENCE [LARGE SCALE GENOMIC DNA]</scope>
</reference>
<dbReference type="EMBL" id="MHLP01000027">
    <property type="protein sequence ID" value="OGZ12126.1"/>
    <property type="molecule type" value="Genomic_DNA"/>
</dbReference>
<name>A0A1G2DEX9_9BACT</name>